<keyword evidence="3" id="KW-1185">Reference proteome</keyword>
<organism evidence="2 3">
    <name type="scientific">Anaerobranca californiensis DSM 14826</name>
    <dbReference type="NCBI Taxonomy" id="1120989"/>
    <lineage>
        <taxon>Bacteria</taxon>
        <taxon>Bacillati</taxon>
        <taxon>Bacillota</taxon>
        <taxon>Clostridia</taxon>
        <taxon>Eubacteriales</taxon>
        <taxon>Proteinivoracaceae</taxon>
        <taxon>Anaerobranca</taxon>
    </lineage>
</organism>
<reference evidence="3" key="1">
    <citation type="submission" date="2016-11" db="EMBL/GenBank/DDBJ databases">
        <authorList>
            <person name="Varghese N."/>
            <person name="Submissions S."/>
        </authorList>
    </citation>
    <scope>NUCLEOTIDE SEQUENCE [LARGE SCALE GENOMIC DNA]</scope>
    <source>
        <strain evidence="3">DSM 14826</strain>
    </source>
</reference>
<dbReference type="EMBL" id="FRAI01000005">
    <property type="protein sequence ID" value="SHJ70599.1"/>
    <property type="molecule type" value="Genomic_DNA"/>
</dbReference>
<evidence type="ECO:0008006" key="4">
    <source>
        <dbReference type="Google" id="ProtNLM"/>
    </source>
</evidence>
<name>A0A1M6LHD8_9FIRM</name>
<sequence length="128" mass="14385">MYISLTDLAWFILFSFAVAISVLLIIALANVIGTIKKINTILEKNENNINETLSTLPKVMDNVHQSTEVIKDGLFKTEDTIDALTTTVFNTTHSVHNKTETFLNYIVIVAELAKGLYEYFVNKTGEKK</sequence>
<proteinExistence type="predicted"/>
<dbReference type="Proteomes" id="UP000243547">
    <property type="component" value="Unassembled WGS sequence"/>
</dbReference>
<evidence type="ECO:0000256" key="1">
    <source>
        <dbReference type="SAM" id="Phobius"/>
    </source>
</evidence>
<dbReference type="AlphaFoldDB" id="A0A1M6LHD8"/>
<gene>
    <name evidence="2" type="ORF">SAMN02745227_00510</name>
</gene>
<feature type="transmembrane region" description="Helical" evidence="1">
    <location>
        <begin position="12"/>
        <end position="35"/>
    </location>
</feature>
<dbReference type="OrthoDB" id="1957126at2"/>
<protein>
    <recommendedName>
        <fullName evidence="4">DUF948 domain-containing protein</fullName>
    </recommendedName>
</protein>
<accession>A0A1M6LHD8</accession>
<keyword evidence="1" id="KW-0812">Transmembrane</keyword>
<dbReference type="RefSeq" id="WP_072906020.1">
    <property type="nucleotide sequence ID" value="NZ_FRAI01000005.1"/>
</dbReference>
<keyword evidence="1" id="KW-0472">Membrane</keyword>
<evidence type="ECO:0000313" key="3">
    <source>
        <dbReference type="Proteomes" id="UP000243547"/>
    </source>
</evidence>
<dbReference type="STRING" id="1120989.SAMN02745227_00510"/>
<keyword evidence="1" id="KW-1133">Transmembrane helix</keyword>
<evidence type="ECO:0000313" key="2">
    <source>
        <dbReference type="EMBL" id="SHJ70599.1"/>
    </source>
</evidence>